<dbReference type="EMBL" id="JAGTJS010000014">
    <property type="protein sequence ID" value="KAH7248338.1"/>
    <property type="molecule type" value="Genomic_DNA"/>
</dbReference>
<evidence type="ECO:0000256" key="1">
    <source>
        <dbReference type="SAM" id="MobiDB-lite"/>
    </source>
</evidence>
<reference evidence="2" key="1">
    <citation type="journal article" date="2021" name="Nat. Commun.">
        <title>Genetic determinants of endophytism in the Arabidopsis root mycobiome.</title>
        <authorList>
            <person name="Mesny F."/>
            <person name="Miyauchi S."/>
            <person name="Thiergart T."/>
            <person name="Pickel B."/>
            <person name="Atanasova L."/>
            <person name="Karlsson M."/>
            <person name="Huettel B."/>
            <person name="Barry K.W."/>
            <person name="Haridas S."/>
            <person name="Chen C."/>
            <person name="Bauer D."/>
            <person name="Andreopoulos W."/>
            <person name="Pangilinan J."/>
            <person name="LaButti K."/>
            <person name="Riley R."/>
            <person name="Lipzen A."/>
            <person name="Clum A."/>
            <person name="Drula E."/>
            <person name="Henrissat B."/>
            <person name="Kohler A."/>
            <person name="Grigoriev I.V."/>
            <person name="Martin F.M."/>
            <person name="Hacquard S."/>
        </authorList>
    </citation>
    <scope>NUCLEOTIDE SEQUENCE</scope>
    <source>
        <strain evidence="2">FSSC 5 MPI-SDFR-AT-0091</strain>
    </source>
</reference>
<dbReference type="AlphaFoldDB" id="A0A9P9K546"/>
<proteinExistence type="predicted"/>
<name>A0A9P9K546_FUSSL</name>
<dbReference type="Proteomes" id="UP000736672">
    <property type="component" value="Unassembled WGS sequence"/>
</dbReference>
<organism evidence="2 3">
    <name type="scientific">Fusarium solani</name>
    <name type="common">Filamentous fungus</name>
    <dbReference type="NCBI Taxonomy" id="169388"/>
    <lineage>
        <taxon>Eukaryota</taxon>
        <taxon>Fungi</taxon>
        <taxon>Dikarya</taxon>
        <taxon>Ascomycota</taxon>
        <taxon>Pezizomycotina</taxon>
        <taxon>Sordariomycetes</taxon>
        <taxon>Hypocreomycetidae</taxon>
        <taxon>Hypocreales</taxon>
        <taxon>Nectriaceae</taxon>
        <taxon>Fusarium</taxon>
        <taxon>Fusarium solani species complex</taxon>
    </lineage>
</organism>
<feature type="compositionally biased region" description="Basic residues" evidence="1">
    <location>
        <begin position="232"/>
        <end position="254"/>
    </location>
</feature>
<gene>
    <name evidence="2" type="ORF">B0J15DRAFT_562648</name>
</gene>
<comment type="caution">
    <text evidence="2">The sequence shown here is derived from an EMBL/GenBank/DDBJ whole genome shotgun (WGS) entry which is preliminary data.</text>
</comment>
<accession>A0A9P9K546</accession>
<evidence type="ECO:0000313" key="3">
    <source>
        <dbReference type="Proteomes" id="UP000736672"/>
    </source>
</evidence>
<feature type="region of interest" description="Disordered" evidence="1">
    <location>
        <begin position="223"/>
        <end position="262"/>
    </location>
</feature>
<sequence length="271" mass="30608">MMGQEVSFDRKHRKFLRKEEIVGDRIILIIRALCYPDRLSPSLLTHAKLARRAQVMNDEQVQIETLRLATQQEVSPAIRKLTLVHQPSSWLACSSDVVYAYAAYPIRPDPKTIQAAIMICEMTNSATISGKDLMILNLLLDSAVNTTFWKEENRTLKVGSCFLDEMTPESGTWFGFGKRPCPGLSVYMYAQKGGYFCGRSVKEEPEGESLVSAVPPISNSIRTEPRQAQPAVRRKGNGRIQKAQRKRSRAARERRRTDRKAAKILLGLREG</sequence>
<dbReference type="OrthoDB" id="10342160at2759"/>
<keyword evidence="3" id="KW-1185">Reference proteome</keyword>
<evidence type="ECO:0000313" key="2">
    <source>
        <dbReference type="EMBL" id="KAH7248338.1"/>
    </source>
</evidence>
<protein>
    <submittedName>
        <fullName evidence="2">Uncharacterized protein</fullName>
    </submittedName>
</protein>